<dbReference type="SUPFAM" id="SSF48173">
    <property type="entry name" value="Cryptochrome/photolyase FAD-binding domain"/>
    <property type="match status" value="1"/>
</dbReference>
<reference evidence="2" key="1">
    <citation type="journal article" date="2014" name="Int. J. Syst. Evol. Microbiol.">
        <title>Complete genome sequence of Corynebacterium casei LMG S-19264T (=DSM 44701T), isolated from a smear-ripened cheese.</title>
        <authorList>
            <consortium name="US DOE Joint Genome Institute (JGI-PGF)"/>
            <person name="Walter F."/>
            <person name="Albersmeier A."/>
            <person name="Kalinowski J."/>
            <person name="Ruckert C."/>
        </authorList>
    </citation>
    <scope>NUCLEOTIDE SEQUENCE</scope>
    <source>
        <strain evidence="2">VKM Ac-1321</strain>
    </source>
</reference>
<accession>A0A9W6NNW7</accession>
<dbReference type="Proteomes" id="UP001143480">
    <property type="component" value="Unassembled WGS sequence"/>
</dbReference>
<dbReference type="EMBL" id="BSFP01000034">
    <property type="protein sequence ID" value="GLL03462.1"/>
    <property type="molecule type" value="Genomic_DNA"/>
</dbReference>
<reference evidence="2" key="2">
    <citation type="submission" date="2023-01" db="EMBL/GenBank/DDBJ databases">
        <authorList>
            <person name="Sun Q."/>
            <person name="Evtushenko L."/>
        </authorList>
    </citation>
    <scope>NUCLEOTIDE SEQUENCE</scope>
    <source>
        <strain evidence="2">VKM Ac-1321</strain>
    </source>
</reference>
<dbReference type="Gene3D" id="1.25.40.80">
    <property type="match status" value="1"/>
</dbReference>
<dbReference type="AlphaFoldDB" id="A0A9W6NNW7"/>
<sequence>MATRRRWLFADQLGPHFLDDEPDRQVLLVVSKGVFRRKVYHRQKAHLVLSALRHRAAELGDRAELIVTERYRDAVTGPVEVCHPTSRAARELIRSLPDATMLPPRGFITAPGDFVRWADGRPRLLLEDFYRDARRRHGILMDGSEPAGGRWNFDGDNREPPPRGVRTLGVPPPPALAEDDIDAEVRAELDRWERDDGIRFIGRDGPRRFAVTAGEAQARLAHFLEHRLPVFGPHEDAMLREDPLMAHSLLSASLNLGLLDPLDVVERAEGEYRRGAAPIAGVEGFVRQILGWRDYVWHCYWYFGPRFEHRDALHARRSLPAWFAGLDPDGVGSACLRDVLTRVRDTGWVHHIQRLMVLGNLALQRDWHPADVADWFARAFVDGYPWVMTPNVIGMSQYADGGRMTTKPYAAGGAYINRMSDYCGGCPFDPKHRAGADACPFTAGYWAFLHHHRDAFAGNHRMRQPLALLDRLADAGEIAAAESRRRDF</sequence>
<protein>
    <submittedName>
        <fullName evidence="2">Deoxyribodipyrimidine photo-lyase</fullName>
    </submittedName>
</protein>
<dbReference type="Gene3D" id="1.10.10.1710">
    <property type="entry name" value="Deoxyribodipyrimidine photolyase-related"/>
    <property type="match status" value="1"/>
</dbReference>
<keyword evidence="3" id="KW-1185">Reference proteome</keyword>
<feature type="region of interest" description="Disordered" evidence="1">
    <location>
        <begin position="147"/>
        <end position="176"/>
    </location>
</feature>
<dbReference type="InterPro" id="IPR007357">
    <property type="entry name" value="PhrB-like"/>
</dbReference>
<name>A0A9W6NNW7_9ACTN</name>
<evidence type="ECO:0000313" key="3">
    <source>
        <dbReference type="Proteomes" id="UP001143480"/>
    </source>
</evidence>
<dbReference type="PANTHER" id="PTHR38657">
    <property type="entry name" value="SLR1343 PROTEIN"/>
    <property type="match status" value="1"/>
</dbReference>
<dbReference type="Gene3D" id="3.40.50.620">
    <property type="entry name" value="HUPs"/>
    <property type="match status" value="1"/>
</dbReference>
<gene>
    <name evidence="2" type="ORF">GCM10017581_052080</name>
</gene>
<organism evidence="2 3">
    <name type="scientific">Dactylosporangium matsuzakiense</name>
    <dbReference type="NCBI Taxonomy" id="53360"/>
    <lineage>
        <taxon>Bacteria</taxon>
        <taxon>Bacillati</taxon>
        <taxon>Actinomycetota</taxon>
        <taxon>Actinomycetes</taxon>
        <taxon>Micromonosporales</taxon>
        <taxon>Micromonosporaceae</taxon>
        <taxon>Dactylosporangium</taxon>
    </lineage>
</organism>
<proteinExistence type="predicted"/>
<dbReference type="Pfam" id="PF04244">
    <property type="entry name" value="DPRP"/>
    <property type="match status" value="1"/>
</dbReference>
<evidence type="ECO:0000313" key="2">
    <source>
        <dbReference type="EMBL" id="GLL03462.1"/>
    </source>
</evidence>
<comment type="caution">
    <text evidence="2">The sequence shown here is derived from an EMBL/GenBank/DDBJ whole genome shotgun (WGS) entry which is preliminary data.</text>
</comment>
<evidence type="ECO:0000256" key="1">
    <source>
        <dbReference type="SAM" id="MobiDB-lite"/>
    </source>
</evidence>
<dbReference type="InterPro" id="IPR052551">
    <property type="entry name" value="UV-DNA_repair_photolyase"/>
</dbReference>
<dbReference type="RefSeq" id="WP_261965892.1">
    <property type="nucleotide sequence ID" value="NZ_BAAAXA010000001.1"/>
</dbReference>
<dbReference type="Gene3D" id="1.10.579.10">
    <property type="entry name" value="DNA Cyclobutane Dipyrimidine Photolyase, subunit A, domain 3"/>
    <property type="match status" value="1"/>
</dbReference>
<dbReference type="InterPro" id="IPR014729">
    <property type="entry name" value="Rossmann-like_a/b/a_fold"/>
</dbReference>
<dbReference type="PANTHER" id="PTHR38657:SF1">
    <property type="entry name" value="SLR1343 PROTEIN"/>
    <property type="match status" value="1"/>
</dbReference>
<dbReference type="InterPro" id="IPR036134">
    <property type="entry name" value="Crypto/Photolyase_FAD-like_sf"/>
</dbReference>